<gene>
    <name evidence="3" type="ORF">ACTIVE_3533</name>
</gene>
<dbReference type="Pfam" id="PF00376">
    <property type="entry name" value="MerR"/>
    <property type="match status" value="1"/>
</dbReference>
<protein>
    <submittedName>
        <fullName evidence="3">MerR family transcriptional regulator</fullName>
    </submittedName>
</protein>
<proteinExistence type="predicted"/>
<dbReference type="PANTHER" id="PTHR30204">
    <property type="entry name" value="REDOX-CYCLING DRUG-SENSING TRANSCRIPTIONAL ACTIVATOR SOXR"/>
    <property type="match status" value="1"/>
</dbReference>
<dbReference type="PANTHER" id="PTHR30204:SF93">
    <property type="entry name" value="HTH MERR-TYPE DOMAIN-CONTAINING PROTEIN"/>
    <property type="match status" value="1"/>
</dbReference>
<dbReference type="SUPFAM" id="SSF46955">
    <property type="entry name" value="Putative DNA-binding domain"/>
    <property type="match status" value="2"/>
</dbReference>
<dbReference type="Proteomes" id="UP000501240">
    <property type="component" value="Chromosome"/>
</dbReference>
<dbReference type="InterPro" id="IPR047057">
    <property type="entry name" value="MerR_fam"/>
</dbReference>
<dbReference type="AlphaFoldDB" id="A0A7D3VSB8"/>
<keyword evidence="4" id="KW-1185">Reference proteome</keyword>
<dbReference type="PROSITE" id="PS50937">
    <property type="entry name" value="HTH_MERR_2"/>
    <property type="match status" value="2"/>
</dbReference>
<evidence type="ECO:0000313" key="4">
    <source>
        <dbReference type="Proteomes" id="UP000501240"/>
    </source>
</evidence>
<feature type="domain" description="HTH merR-type" evidence="2">
    <location>
        <begin position="21"/>
        <end position="66"/>
    </location>
</feature>
<evidence type="ECO:0000256" key="1">
    <source>
        <dbReference type="ARBA" id="ARBA00023125"/>
    </source>
</evidence>
<organism evidence="3 4">
    <name type="scientific">Actinomadura verrucosospora</name>
    <dbReference type="NCBI Taxonomy" id="46165"/>
    <lineage>
        <taxon>Bacteria</taxon>
        <taxon>Bacillati</taxon>
        <taxon>Actinomycetota</taxon>
        <taxon>Actinomycetes</taxon>
        <taxon>Streptosporangiales</taxon>
        <taxon>Thermomonosporaceae</taxon>
        <taxon>Actinomadura</taxon>
    </lineage>
</organism>
<dbReference type="InterPro" id="IPR009061">
    <property type="entry name" value="DNA-bd_dom_put_sf"/>
</dbReference>
<evidence type="ECO:0000313" key="3">
    <source>
        <dbReference type="EMBL" id="QKG21895.1"/>
    </source>
</evidence>
<evidence type="ECO:0000259" key="2">
    <source>
        <dbReference type="PROSITE" id="PS50937"/>
    </source>
</evidence>
<keyword evidence="1" id="KW-0238">DNA-binding</keyword>
<dbReference type="Pfam" id="PF13411">
    <property type="entry name" value="MerR_1"/>
    <property type="match status" value="1"/>
</dbReference>
<reference evidence="3 4" key="1">
    <citation type="submission" date="2020-05" db="EMBL/GenBank/DDBJ databases">
        <title>Actinomadura verrucosospora NRRL-B18236 (PFL_A860) Genome sequencing and assembly.</title>
        <authorList>
            <person name="Samborskyy M."/>
        </authorList>
    </citation>
    <scope>NUCLEOTIDE SEQUENCE [LARGE SCALE GENOMIC DNA]</scope>
    <source>
        <strain evidence="3 4">NRRL:B18236</strain>
    </source>
</reference>
<dbReference type="Gene3D" id="1.10.1660.10">
    <property type="match status" value="2"/>
</dbReference>
<accession>A0A7D3VSB8</accession>
<dbReference type="EMBL" id="CP053892">
    <property type="protein sequence ID" value="QKG21895.1"/>
    <property type="molecule type" value="Genomic_DNA"/>
</dbReference>
<dbReference type="InterPro" id="IPR000551">
    <property type="entry name" value="MerR-type_HTH_dom"/>
</dbReference>
<feature type="domain" description="HTH merR-type" evidence="2">
    <location>
        <begin position="138"/>
        <end position="207"/>
    </location>
</feature>
<dbReference type="GO" id="GO:0003677">
    <property type="term" value="F:DNA binding"/>
    <property type="evidence" value="ECO:0007669"/>
    <property type="project" value="UniProtKB-KW"/>
</dbReference>
<sequence>MLVETSSRIPRGRDVRSRNSALRTVDVARRAGCSVQQVRNLERDGVLPPAERTASGYRRYAETHVQCALAYRALAAGTGPVEAKRIMRAAHAPGSGLLALLDAAHARLAAERRGLALARRAAEAIGAEPIGDVRPSDAMTVSELAAALGVRPSALRHWDAEGLVVPGRTGPRGARRYSPADVRDARIVHQLRLAGHRIGPLRALMPDLRGTRRRDEVLTALAARDADINTRSRSLLEAAAALAALLPAAAGAPATTAP</sequence>
<dbReference type="SMART" id="SM00422">
    <property type="entry name" value="HTH_MERR"/>
    <property type="match status" value="2"/>
</dbReference>
<dbReference type="GO" id="GO:0003700">
    <property type="term" value="F:DNA-binding transcription factor activity"/>
    <property type="evidence" value="ECO:0007669"/>
    <property type="project" value="InterPro"/>
</dbReference>
<name>A0A7D3VSB8_ACTVE</name>